<organism evidence="1 2">
    <name type="scientific">Ditylenchus dipsaci</name>
    <dbReference type="NCBI Taxonomy" id="166011"/>
    <lineage>
        <taxon>Eukaryota</taxon>
        <taxon>Metazoa</taxon>
        <taxon>Ecdysozoa</taxon>
        <taxon>Nematoda</taxon>
        <taxon>Chromadorea</taxon>
        <taxon>Rhabditida</taxon>
        <taxon>Tylenchina</taxon>
        <taxon>Tylenchomorpha</taxon>
        <taxon>Sphaerularioidea</taxon>
        <taxon>Anguinidae</taxon>
        <taxon>Anguininae</taxon>
        <taxon>Ditylenchus</taxon>
    </lineage>
</organism>
<evidence type="ECO:0000313" key="2">
    <source>
        <dbReference type="WBParaSite" id="jg24054"/>
    </source>
</evidence>
<name>A0A915DVX0_9BILA</name>
<proteinExistence type="predicted"/>
<reference evidence="2" key="1">
    <citation type="submission" date="2022-11" db="UniProtKB">
        <authorList>
            <consortium name="WormBaseParasite"/>
        </authorList>
    </citation>
    <scope>IDENTIFICATION</scope>
</reference>
<accession>A0A915DVX0</accession>
<dbReference type="Gene3D" id="2.20.25.240">
    <property type="match status" value="1"/>
</dbReference>
<dbReference type="Proteomes" id="UP000887574">
    <property type="component" value="Unplaced"/>
</dbReference>
<protein>
    <submittedName>
        <fullName evidence="2">Uncharacterized protein</fullName>
    </submittedName>
</protein>
<evidence type="ECO:0000313" key="1">
    <source>
        <dbReference type="Proteomes" id="UP000887574"/>
    </source>
</evidence>
<sequence>MDRAVSLKSLSNCLGSPVDEEVSILCCTIKMKGLFTLLASTLADFRVWLSSNAICDNDSENEEVVSFMFEEQIEQEGTGPSGKMLIWSNGYCYVFQRKSQKILDAIYLICTRKVKTRGGNYRHCKGRGFIKQDQRYFYLTKLHSHDAKKNDFEIRQRLSRGFVIAEASPITKTKSILRSIKHGARRSSVSALPKDESLSRQIRRKKYKARMLIFTSTIFNGVFQINSRTVDCKKVRDMYIPYESQLTEDLQQFMVYDSRSTESGNLRTFFMLIMNLNC</sequence>
<keyword evidence="1" id="KW-1185">Reference proteome</keyword>
<dbReference type="WBParaSite" id="jg24054">
    <property type="protein sequence ID" value="jg24054"/>
    <property type="gene ID" value="jg24054"/>
</dbReference>
<dbReference type="AlphaFoldDB" id="A0A915DVX0"/>